<dbReference type="GO" id="GO:0090374">
    <property type="term" value="P:oligopeptide export from mitochondrion"/>
    <property type="evidence" value="ECO:0007669"/>
    <property type="project" value="TreeGrafter"/>
</dbReference>
<keyword evidence="3" id="KW-0813">Transport</keyword>
<dbReference type="PROSITE" id="PS50893">
    <property type="entry name" value="ABC_TRANSPORTER_2"/>
    <property type="match status" value="1"/>
</dbReference>
<evidence type="ECO:0000256" key="7">
    <source>
        <dbReference type="ARBA" id="ARBA00022840"/>
    </source>
</evidence>
<dbReference type="SMART" id="SM00382">
    <property type="entry name" value="AAA"/>
    <property type="match status" value="2"/>
</dbReference>
<keyword evidence="9" id="KW-0472">Membrane</keyword>
<dbReference type="Pfam" id="PF00005">
    <property type="entry name" value="ABC_tran"/>
    <property type="match status" value="1"/>
</dbReference>
<evidence type="ECO:0000313" key="15">
    <source>
        <dbReference type="Proteomes" id="UP000306102"/>
    </source>
</evidence>
<dbReference type="GO" id="GO:0016887">
    <property type="term" value="F:ATP hydrolysis activity"/>
    <property type="evidence" value="ECO:0007669"/>
    <property type="project" value="InterPro"/>
</dbReference>
<feature type="compositionally biased region" description="Polar residues" evidence="11">
    <location>
        <begin position="649"/>
        <end position="662"/>
    </location>
</feature>
<gene>
    <name evidence="14" type="ORF">TEA_025238</name>
</gene>
<organism evidence="14 15">
    <name type="scientific">Camellia sinensis var. sinensis</name>
    <name type="common">China tea</name>
    <dbReference type="NCBI Taxonomy" id="542762"/>
    <lineage>
        <taxon>Eukaryota</taxon>
        <taxon>Viridiplantae</taxon>
        <taxon>Streptophyta</taxon>
        <taxon>Embryophyta</taxon>
        <taxon>Tracheophyta</taxon>
        <taxon>Spermatophyta</taxon>
        <taxon>Magnoliopsida</taxon>
        <taxon>eudicotyledons</taxon>
        <taxon>Gunneridae</taxon>
        <taxon>Pentapetalae</taxon>
        <taxon>asterids</taxon>
        <taxon>Ericales</taxon>
        <taxon>Theaceae</taxon>
        <taxon>Camellia</taxon>
    </lineage>
</organism>
<feature type="region of interest" description="Disordered" evidence="11">
    <location>
        <begin position="1103"/>
        <end position="1122"/>
    </location>
</feature>
<dbReference type="Pfam" id="PF04548">
    <property type="entry name" value="AIG1"/>
    <property type="match status" value="1"/>
</dbReference>
<dbReference type="FunFam" id="3.40.50.300:FF:000251">
    <property type="entry name" value="ABC transporter B family member 19"/>
    <property type="match status" value="1"/>
</dbReference>
<feature type="compositionally biased region" description="Polar residues" evidence="11">
    <location>
        <begin position="1074"/>
        <end position="1083"/>
    </location>
</feature>
<dbReference type="InterPro" id="IPR003439">
    <property type="entry name" value="ABC_transporter-like_ATP-bd"/>
</dbReference>
<dbReference type="InterPro" id="IPR003593">
    <property type="entry name" value="AAA+_ATPase"/>
</dbReference>
<feature type="compositionally biased region" description="Acidic residues" evidence="11">
    <location>
        <begin position="342"/>
        <end position="354"/>
    </location>
</feature>
<evidence type="ECO:0000256" key="9">
    <source>
        <dbReference type="ARBA" id="ARBA00023136"/>
    </source>
</evidence>
<evidence type="ECO:0000256" key="4">
    <source>
        <dbReference type="ARBA" id="ARBA00022692"/>
    </source>
</evidence>
<feature type="region of interest" description="Disordered" evidence="11">
    <location>
        <begin position="479"/>
        <end position="508"/>
    </location>
</feature>
<dbReference type="InterPro" id="IPR036259">
    <property type="entry name" value="MFS_trans_sf"/>
</dbReference>
<dbReference type="GO" id="GO:0005525">
    <property type="term" value="F:GTP binding"/>
    <property type="evidence" value="ECO:0007669"/>
    <property type="project" value="InterPro"/>
</dbReference>
<feature type="compositionally biased region" description="Polar residues" evidence="11">
    <location>
        <begin position="480"/>
        <end position="504"/>
    </location>
</feature>
<name>A0A4S4EYN3_CAMSN</name>
<comment type="similarity">
    <text evidence="2">Belongs to the ABC transporter superfamily. ABCB family. Multidrug resistance exporter (TC 3.A.1.201) subfamily.</text>
</comment>
<feature type="compositionally biased region" description="Basic and acidic residues" evidence="11">
    <location>
        <begin position="289"/>
        <end position="307"/>
    </location>
</feature>
<feature type="compositionally biased region" description="Low complexity" evidence="11">
    <location>
        <begin position="308"/>
        <end position="319"/>
    </location>
</feature>
<feature type="region of interest" description="Disordered" evidence="11">
    <location>
        <begin position="1033"/>
        <end position="1060"/>
    </location>
</feature>
<feature type="compositionally biased region" description="Polar residues" evidence="11">
    <location>
        <begin position="760"/>
        <end position="769"/>
    </location>
</feature>
<reference evidence="14 15" key="1">
    <citation type="journal article" date="2018" name="Proc. Natl. Acad. Sci. U.S.A.">
        <title>Draft genome sequence of Camellia sinensis var. sinensis provides insights into the evolution of the tea genome and tea quality.</title>
        <authorList>
            <person name="Wei C."/>
            <person name="Yang H."/>
            <person name="Wang S."/>
            <person name="Zhao J."/>
            <person name="Liu C."/>
            <person name="Gao L."/>
            <person name="Xia E."/>
            <person name="Lu Y."/>
            <person name="Tai Y."/>
            <person name="She G."/>
            <person name="Sun J."/>
            <person name="Cao H."/>
            <person name="Tong W."/>
            <person name="Gao Q."/>
            <person name="Li Y."/>
            <person name="Deng W."/>
            <person name="Jiang X."/>
            <person name="Wang W."/>
            <person name="Chen Q."/>
            <person name="Zhang S."/>
            <person name="Li H."/>
            <person name="Wu J."/>
            <person name="Wang P."/>
            <person name="Li P."/>
            <person name="Shi C."/>
            <person name="Zheng F."/>
            <person name="Jian J."/>
            <person name="Huang B."/>
            <person name="Shan D."/>
            <person name="Shi M."/>
            <person name="Fang C."/>
            <person name="Yue Y."/>
            <person name="Li F."/>
            <person name="Li D."/>
            <person name="Wei S."/>
            <person name="Han B."/>
            <person name="Jiang C."/>
            <person name="Yin Y."/>
            <person name="Xia T."/>
            <person name="Zhang Z."/>
            <person name="Bennetzen J.L."/>
            <person name="Zhao S."/>
            <person name="Wan X."/>
        </authorList>
    </citation>
    <scope>NUCLEOTIDE SEQUENCE [LARGE SCALE GENOMIC DNA]</scope>
    <source>
        <strain evidence="15">cv. Shuchazao</strain>
        <tissue evidence="14">Leaf</tissue>
    </source>
</reference>
<feature type="domain" description="AIG1-type G" evidence="13">
    <location>
        <begin position="1220"/>
        <end position="1439"/>
    </location>
</feature>
<protein>
    <recommendedName>
        <fullName evidence="16">AIG1-type G domain-containing protein</fullName>
    </recommendedName>
</protein>
<dbReference type="InterPro" id="IPR036640">
    <property type="entry name" value="ABC1_TM_sf"/>
</dbReference>
<feature type="compositionally biased region" description="Low complexity" evidence="11">
    <location>
        <begin position="366"/>
        <end position="377"/>
    </location>
</feature>
<feature type="compositionally biased region" description="Polar residues" evidence="11">
    <location>
        <begin position="873"/>
        <end position="882"/>
    </location>
</feature>
<dbReference type="PROSITE" id="PS00211">
    <property type="entry name" value="ABC_TRANSPORTER_1"/>
    <property type="match status" value="1"/>
</dbReference>
<feature type="compositionally biased region" description="Basic and acidic residues" evidence="11">
    <location>
        <begin position="597"/>
        <end position="631"/>
    </location>
</feature>
<dbReference type="GO" id="GO:0015421">
    <property type="term" value="F:ABC-type oligopeptide transporter activity"/>
    <property type="evidence" value="ECO:0007669"/>
    <property type="project" value="TreeGrafter"/>
</dbReference>
<accession>A0A4S4EYN3</accession>
<dbReference type="GO" id="GO:0005743">
    <property type="term" value="C:mitochondrial inner membrane"/>
    <property type="evidence" value="ECO:0007669"/>
    <property type="project" value="TreeGrafter"/>
</dbReference>
<feature type="region of interest" description="Disordered" evidence="11">
    <location>
        <begin position="648"/>
        <end position="796"/>
    </location>
</feature>
<evidence type="ECO:0000259" key="12">
    <source>
        <dbReference type="PROSITE" id="PS50893"/>
    </source>
</evidence>
<dbReference type="InterPro" id="IPR039421">
    <property type="entry name" value="Type_1_exporter"/>
</dbReference>
<feature type="region of interest" description="Disordered" evidence="11">
    <location>
        <begin position="414"/>
        <end position="433"/>
    </location>
</feature>
<dbReference type="CDD" id="cd03249">
    <property type="entry name" value="ABC_MTABC3_MDL1_MDL2"/>
    <property type="match status" value="1"/>
</dbReference>
<dbReference type="Proteomes" id="UP000306102">
    <property type="component" value="Unassembled WGS sequence"/>
</dbReference>
<evidence type="ECO:0000256" key="8">
    <source>
        <dbReference type="ARBA" id="ARBA00022989"/>
    </source>
</evidence>
<feature type="compositionally biased region" description="Basic and acidic residues" evidence="11">
    <location>
        <begin position="921"/>
        <end position="933"/>
    </location>
</feature>
<dbReference type="Gene3D" id="3.40.50.300">
    <property type="entry name" value="P-loop containing nucleotide triphosphate hydrolases"/>
    <property type="match status" value="2"/>
</dbReference>
<dbReference type="PANTHER" id="PTHR43394">
    <property type="entry name" value="ATP-DEPENDENT PERMEASE MDL1, MITOCHONDRIAL"/>
    <property type="match status" value="1"/>
</dbReference>
<feature type="domain" description="ABC transporter" evidence="12">
    <location>
        <begin position="1500"/>
        <end position="1736"/>
    </location>
</feature>
<feature type="compositionally biased region" description="Polar residues" evidence="11">
    <location>
        <begin position="1103"/>
        <end position="1113"/>
    </location>
</feature>
<evidence type="ECO:0000256" key="1">
    <source>
        <dbReference type="ARBA" id="ARBA00004141"/>
    </source>
</evidence>
<feature type="compositionally biased region" description="Polar residues" evidence="11">
    <location>
        <begin position="897"/>
        <end position="914"/>
    </location>
</feature>
<feature type="region of interest" description="Disordered" evidence="11">
    <location>
        <begin position="585"/>
        <end position="632"/>
    </location>
</feature>
<evidence type="ECO:0000259" key="13">
    <source>
        <dbReference type="PROSITE" id="PS51720"/>
    </source>
</evidence>
<proteinExistence type="inferred from homology"/>
<comment type="caution">
    <text evidence="14">The sequence shown here is derived from an EMBL/GenBank/DDBJ whole genome shotgun (WGS) entry which is preliminary data.</text>
</comment>
<dbReference type="InterPro" id="IPR027417">
    <property type="entry name" value="P-loop_NTPase"/>
</dbReference>
<feature type="region of interest" description="Disordered" evidence="11">
    <location>
        <begin position="873"/>
        <end position="935"/>
    </location>
</feature>
<dbReference type="Gene3D" id="1.20.1560.10">
    <property type="entry name" value="ABC transporter type 1, transmembrane domain"/>
    <property type="match status" value="1"/>
</dbReference>
<evidence type="ECO:0000313" key="14">
    <source>
        <dbReference type="EMBL" id="THG22188.1"/>
    </source>
</evidence>
<keyword evidence="5" id="KW-0677">Repeat</keyword>
<keyword evidence="8" id="KW-1133">Transmembrane helix</keyword>
<comment type="subcellular location">
    <subcellularLocation>
        <location evidence="1">Membrane</location>
        <topology evidence="1">Multi-pass membrane protein</topology>
    </subcellularLocation>
</comment>
<feature type="compositionally biased region" description="Polar residues" evidence="11">
    <location>
        <begin position="779"/>
        <end position="796"/>
    </location>
</feature>
<feature type="region of interest" description="Disordered" evidence="11">
    <location>
        <begin position="286"/>
        <end position="377"/>
    </location>
</feature>
<dbReference type="PANTHER" id="PTHR43394:SF11">
    <property type="entry name" value="ATP-BINDING CASSETTE TRANSPORTER"/>
    <property type="match status" value="1"/>
</dbReference>
<evidence type="ECO:0000256" key="5">
    <source>
        <dbReference type="ARBA" id="ARBA00022737"/>
    </source>
</evidence>
<dbReference type="PROSITE" id="PS51720">
    <property type="entry name" value="G_AIG1"/>
    <property type="match status" value="1"/>
</dbReference>
<evidence type="ECO:0000256" key="6">
    <source>
        <dbReference type="ARBA" id="ARBA00022741"/>
    </source>
</evidence>
<keyword evidence="4" id="KW-0812">Transmembrane</keyword>
<keyword evidence="15" id="KW-1185">Reference proteome</keyword>
<sequence>MLLNEPHQVWVLLSQSPLPVVPFSGCNVNPLDLFPQGRPTMGSNASAGNLESVFWLAPQFIILGIGDGFTLVGLQEYFYDQVPDSMNLCVYMCGNKVETIASGPLGQLALHLPELKDLFSKGSNAVFKLQPPKNHDGWFTKLTVTRFLHIVGSPDILNTARAIENEINQLEEARNFHLSLYIKDHRHNSGDGETDSCNLNGMAPELKDVDDIVSSDASKNELLRAMDLRLTTLRGELAAAFNRATGATCSPKDITDIVKLSQHFGAIDLRDTLHKFVELNQMGQTVDLPSDKKSHSEINSRNDRIESESNSQVSKSSQSDTPVKYGVSPAKAAQVERQSSTESEESSYSDEEEDRPTVERSRTLIRSASPRRSASPMRRIQIGRSGSRRATALTIKSLTFFPARDRTLTQIDATANSSEEEGSEQPPKISETNVQRMSVQAAISLFESKQRDQTSDIQTRRSTIDASMNKSVLRRWSAGTGENSTQRLPETVSSSSVPMTSNNVEGGEIPKSTVEAKTESDFISRDHNPVETAQVDAIGSRADILVTQREENAEKLTAMAEWNRQKEAELNQMLIKMMKSEPARHWNITPDNNRSPDVPHEQRGGFYDHYKEKRDEKLRGETARKRAEKQAQFRAMQQILNERKAEMASVNTNDVGTKNSLAKPQKSHRSSTQSAKPKNESSKPAVAKKPLSKASPSPAVRKSWPSTPSPRAMGTSPAKTPCGTSSTGTIPNRRKPQPTPSVPQSSPKVERSQQRPKNVKATQINTSKTMKGVTEKKQQPLTKNGKTAKANGQTATGKDCSMVAAKPSLYNKVTKKSSVVPLESKPFLRKGSGIGPGVSPVVIKTKVSSPQPEETLKNSRNLIEAQENVVTDTFEPVSQQQEGDLEAPETHTDLESETQLTSQKCDDTASSEQVPDNGDGNFEREMESELKTETEEELFISPMAWVEKEEHQDPPIPCDESTYQVPSLANVGPAAMLSPRVRHSLSQMLLEEIAETDITEWGNAENPPAMIYQKDEPKGFKRLLKFARKSRADPNLTGWSSPSVFSEGEDDAEESKGLSKKNADNLLRQAALQAKNNDQQNTSLGGGYEKNSAGNELLSAQSNTGKFSAQSSSHKSHDHISGAASTTKGYPYVAAGCLFVLTSSKASFGNQSKPVSIRAENDFTPFYSGSRPPPLSVSSYTQVVSMAAHLIREWTGIQQFPTATKTKLFDFLGKLKQENVSTLTILVMGKGGVGKSSTVNSIIGERVVAVNALQSEGTRPVMVSRSWAGFTLNIIDTPGLVEGGYVNDQALEIIKRFLLNKTIDILLYVDRLDAYRVDNLDTQIVRAITDSFGKEIWQRGLVVLTHAQLSPPDGLNYEDFSSQRSKALLKVVRLGARMKKQVMQKVTFEYKTWSRVSSPKMELMMQIYIRIGCALAKTLGNKDCRYGSVLMGKEISSFKSIMKSFMVLIVTALAMGEALAMAPDLLKGNQMVASVFEVLDRKTEVKGDIGEELMKVDGIIELRGVQFHYPSRPDVLIFKDFNLTVHAGQSMALVGQSGSGKSSVLALVLRFYDPAAGEVMIDRKDIKKLKLKSLRKHIGLVQQEPALFATSIYENILYGREGASEAEVIDAAKLANAHSFISALPEGYSTKVGERGVQLSGGQKQRVAIARAVLKNPAILLLDEATSALDVESERVVQQALDRLMKNRTTVMVAHRLSTIKNADQISVLQDGKIIEQGTHSSLVENKDGAYFKLISLQQQQQHC</sequence>
<dbReference type="InterPro" id="IPR017871">
    <property type="entry name" value="ABC_transporter-like_CS"/>
</dbReference>
<keyword evidence="7" id="KW-0067">ATP-binding</keyword>
<dbReference type="InterPro" id="IPR006703">
    <property type="entry name" value="G_AIG1"/>
</dbReference>
<evidence type="ECO:0000256" key="2">
    <source>
        <dbReference type="ARBA" id="ARBA00007577"/>
    </source>
</evidence>
<dbReference type="SUPFAM" id="SSF52540">
    <property type="entry name" value="P-loop containing nucleoside triphosphate hydrolases"/>
    <property type="match status" value="2"/>
</dbReference>
<evidence type="ECO:0000256" key="10">
    <source>
        <dbReference type="ARBA" id="ARBA00044504"/>
    </source>
</evidence>
<evidence type="ECO:0008006" key="16">
    <source>
        <dbReference type="Google" id="ProtNLM"/>
    </source>
</evidence>
<comment type="similarity">
    <text evidence="10">Belongs to the major facilitator superfamily. Phosphate:H(+) symporter (TC 2.A.1.9) family.</text>
</comment>
<dbReference type="Gene3D" id="1.20.1250.20">
    <property type="entry name" value="MFS general substrate transporter like domains"/>
    <property type="match status" value="1"/>
</dbReference>
<keyword evidence="6" id="KW-0547">Nucleotide-binding</keyword>
<feature type="region of interest" description="Disordered" evidence="11">
    <location>
        <begin position="1073"/>
        <end position="1093"/>
    </location>
</feature>
<dbReference type="STRING" id="542762.A0A4S4EYN3"/>
<evidence type="ECO:0000256" key="11">
    <source>
        <dbReference type="SAM" id="MobiDB-lite"/>
    </source>
</evidence>
<dbReference type="EMBL" id="SDRB02000953">
    <property type="protein sequence ID" value="THG22188.1"/>
    <property type="molecule type" value="Genomic_DNA"/>
</dbReference>
<evidence type="ECO:0000256" key="3">
    <source>
        <dbReference type="ARBA" id="ARBA00022448"/>
    </source>
</evidence>
<dbReference type="GO" id="GO:0005524">
    <property type="term" value="F:ATP binding"/>
    <property type="evidence" value="ECO:0007669"/>
    <property type="project" value="UniProtKB-KW"/>
</dbReference>